<evidence type="ECO:0000313" key="3">
    <source>
        <dbReference type="EMBL" id="PNG89835.1"/>
    </source>
</evidence>
<evidence type="ECO:0008006" key="5">
    <source>
        <dbReference type="Google" id="ProtNLM"/>
    </source>
</evidence>
<comment type="similarity">
    <text evidence="1">Belongs to the short-chain dehydrogenases/reductases (SDR) family.</text>
</comment>
<dbReference type="GO" id="GO:0016491">
    <property type="term" value="F:oxidoreductase activity"/>
    <property type="evidence" value="ECO:0007669"/>
    <property type="project" value="UniProtKB-KW"/>
</dbReference>
<keyword evidence="4" id="KW-1185">Reference proteome</keyword>
<dbReference type="SUPFAM" id="SSF51735">
    <property type="entry name" value="NAD(P)-binding Rossmann-fold domains"/>
    <property type="match status" value="1"/>
</dbReference>
<evidence type="ECO:0000256" key="1">
    <source>
        <dbReference type="ARBA" id="ARBA00006484"/>
    </source>
</evidence>
<dbReference type="InterPro" id="IPR020904">
    <property type="entry name" value="Sc_DH/Rdtase_CS"/>
</dbReference>
<dbReference type="PRINTS" id="PR00081">
    <property type="entry name" value="GDHRDH"/>
</dbReference>
<accession>A0A2J7YP85</accession>
<proteinExistence type="inferred from homology"/>
<dbReference type="Pfam" id="PF00106">
    <property type="entry name" value="adh_short"/>
    <property type="match status" value="1"/>
</dbReference>
<dbReference type="PROSITE" id="PS00061">
    <property type="entry name" value="ADH_SHORT"/>
    <property type="match status" value="1"/>
</dbReference>
<dbReference type="PANTHER" id="PTHR44169:SF6">
    <property type="entry name" value="NADPH-DEPENDENT 1-ACYLDIHYDROXYACETONE PHOSPHATE REDUCTASE"/>
    <property type="match status" value="1"/>
</dbReference>
<dbReference type="InterPro" id="IPR002347">
    <property type="entry name" value="SDR_fam"/>
</dbReference>
<protein>
    <recommendedName>
        <fullName evidence="5">SDR family NAD(P)-dependent oxidoreductase</fullName>
    </recommendedName>
</protein>
<evidence type="ECO:0000313" key="4">
    <source>
        <dbReference type="Proteomes" id="UP000236520"/>
    </source>
</evidence>
<comment type="caution">
    <text evidence="3">The sequence shown here is derived from an EMBL/GenBank/DDBJ whole genome shotgun (WGS) entry which is preliminary data.</text>
</comment>
<organism evidence="3 4">
    <name type="scientific">Streptomyces malaysiensis</name>
    <dbReference type="NCBI Taxonomy" id="92644"/>
    <lineage>
        <taxon>Bacteria</taxon>
        <taxon>Bacillati</taxon>
        <taxon>Actinomycetota</taxon>
        <taxon>Actinomycetes</taxon>
        <taxon>Kitasatosporales</taxon>
        <taxon>Streptomycetaceae</taxon>
        <taxon>Streptomyces</taxon>
        <taxon>Streptomyces violaceusniger group</taxon>
    </lineage>
</organism>
<name>A0A2J7YP85_STRMQ</name>
<sequence length="249" mass="26435">MNITGNTIFIPGATSGIGLALAQRLKARGNTVIIGGRRTQLLDELREQGFDTVRIDTADPQSITDAAAWVIAEHPELNVLVTMAGVMLPEDWHTPEGFLQTAEDTVSVNLLGPIRLIAAFIGQLRSQPGSTIITVSSGLASVPLARTATYSATKAAIHSLSEAIRLQLADTSVQVIELVPPAVRTGLGDTGGNPRAIPLDGFADDVIGLLETRPDAHEILVEQVKFQRYAERRGEYDAALATINGGPRG</sequence>
<dbReference type="EMBL" id="LJIW01000002">
    <property type="protein sequence ID" value="PNG89835.1"/>
    <property type="molecule type" value="Genomic_DNA"/>
</dbReference>
<keyword evidence="2" id="KW-0560">Oxidoreductase</keyword>
<evidence type="ECO:0000256" key="2">
    <source>
        <dbReference type="ARBA" id="ARBA00023002"/>
    </source>
</evidence>
<dbReference type="AlphaFoldDB" id="A0A2J7YP85"/>
<gene>
    <name evidence="3" type="ORF">SMF913_25300</name>
</gene>
<dbReference type="Gene3D" id="3.40.50.720">
    <property type="entry name" value="NAD(P)-binding Rossmann-like Domain"/>
    <property type="match status" value="1"/>
</dbReference>
<dbReference type="PANTHER" id="PTHR44169">
    <property type="entry name" value="NADPH-DEPENDENT 1-ACYLDIHYDROXYACETONE PHOSPHATE REDUCTASE"/>
    <property type="match status" value="1"/>
</dbReference>
<reference evidence="3 4" key="1">
    <citation type="submission" date="2015-09" db="EMBL/GenBank/DDBJ databases">
        <title>Genome sequence, genome mining and natural product profiling of a biocontrol bacterium Streptomyces malaysiensis F913.</title>
        <authorList>
            <person name="Xu Y."/>
            <person name="Wei J."/>
            <person name="Xie J."/>
            <person name="Li T."/>
            <person name="Zhou Z."/>
        </authorList>
    </citation>
    <scope>NUCLEOTIDE SEQUENCE [LARGE SCALE GENOMIC DNA]</scope>
    <source>
        <strain evidence="3 4">F913</strain>
    </source>
</reference>
<dbReference type="InterPro" id="IPR036291">
    <property type="entry name" value="NAD(P)-bd_dom_sf"/>
</dbReference>
<dbReference type="RefSeq" id="WP_102935808.1">
    <property type="nucleotide sequence ID" value="NZ_LJIW01000002.1"/>
</dbReference>
<dbReference type="Proteomes" id="UP000236520">
    <property type="component" value="Unassembled WGS sequence"/>
</dbReference>